<reference evidence="2 3" key="1">
    <citation type="submission" date="2018-09" db="EMBL/GenBank/DDBJ databases">
        <title>Nocardia yunnanensis sp. nov., an actinomycete isolated from a soil sample.</title>
        <authorList>
            <person name="Zhang J."/>
        </authorList>
    </citation>
    <scope>NUCLEOTIDE SEQUENCE [LARGE SCALE GENOMIC DNA]</scope>
    <source>
        <strain evidence="2 3">CFHS0054</strain>
    </source>
</reference>
<feature type="domain" description="Pyridoxamine 5'-phosphate oxidase N-terminal" evidence="1">
    <location>
        <begin position="8"/>
        <end position="117"/>
    </location>
</feature>
<dbReference type="InterPro" id="IPR012349">
    <property type="entry name" value="Split_barrel_FMN-bd"/>
</dbReference>
<dbReference type="EMBL" id="CP032568">
    <property type="protein sequence ID" value="AYF73717.1"/>
    <property type="molecule type" value="Genomic_DNA"/>
</dbReference>
<dbReference type="SUPFAM" id="SSF50475">
    <property type="entry name" value="FMN-binding split barrel"/>
    <property type="match status" value="1"/>
</dbReference>
<sequence length="159" mass="17910">MTLEQNWDRIREVVARAGHCALASVDADGGPHVTPIGTVFLRDDATGFYFDEYTEALARNLDADPRVCLMAVDTRPTLWGRMLLTGRFPTAPGVRLYGTVGATRPATAEELRRVRERVRIPVRLKGGRMLWSNFGHVRDISFTDYRPVGYPHMPSPLQR</sequence>
<dbReference type="KEGG" id="nyu:D7D52_07430"/>
<proteinExistence type="predicted"/>
<evidence type="ECO:0000313" key="2">
    <source>
        <dbReference type="EMBL" id="AYF73717.1"/>
    </source>
</evidence>
<organism evidence="2 3">
    <name type="scientific">Nocardia yunnanensis</name>
    <dbReference type="NCBI Taxonomy" id="2382165"/>
    <lineage>
        <taxon>Bacteria</taxon>
        <taxon>Bacillati</taxon>
        <taxon>Actinomycetota</taxon>
        <taxon>Actinomycetes</taxon>
        <taxon>Mycobacteriales</taxon>
        <taxon>Nocardiaceae</taxon>
        <taxon>Nocardia</taxon>
    </lineage>
</organism>
<dbReference type="Pfam" id="PF01243">
    <property type="entry name" value="PNPOx_N"/>
    <property type="match status" value="1"/>
</dbReference>
<dbReference type="RefSeq" id="WP_120735643.1">
    <property type="nucleotide sequence ID" value="NZ_CP032568.1"/>
</dbReference>
<protein>
    <submittedName>
        <fullName evidence="2">Pyridoxamine 5'-phosphate oxidase family protein</fullName>
    </submittedName>
</protein>
<dbReference type="OrthoDB" id="1161330at2"/>
<dbReference type="AlphaFoldDB" id="A0A386Z927"/>
<evidence type="ECO:0000313" key="3">
    <source>
        <dbReference type="Proteomes" id="UP000267164"/>
    </source>
</evidence>
<evidence type="ECO:0000259" key="1">
    <source>
        <dbReference type="Pfam" id="PF01243"/>
    </source>
</evidence>
<dbReference type="Proteomes" id="UP000267164">
    <property type="component" value="Chromosome"/>
</dbReference>
<keyword evidence="3" id="KW-1185">Reference proteome</keyword>
<accession>A0A386Z927</accession>
<gene>
    <name evidence="2" type="ORF">D7D52_07430</name>
</gene>
<dbReference type="InterPro" id="IPR011576">
    <property type="entry name" value="Pyridox_Oxase_N"/>
</dbReference>
<name>A0A386Z927_9NOCA</name>
<dbReference type="Gene3D" id="2.30.110.10">
    <property type="entry name" value="Electron Transport, Fmn-binding Protein, Chain A"/>
    <property type="match status" value="1"/>
</dbReference>